<dbReference type="Proteomes" id="UP000886523">
    <property type="component" value="Unassembled WGS sequence"/>
</dbReference>
<feature type="region of interest" description="Disordered" evidence="1">
    <location>
        <begin position="174"/>
        <end position="193"/>
    </location>
</feature>
<keyword evidence="3" id="KW-1185">Reference proteome</keyword>
<protein>
    <submittedName>
        <fullName evidence="2">Uncharacterized protein</fullName>
    </submittedName>
</protein>
<dbReference type="EMBL" id="MU128970">
    <property type="protein sequence ID" value="KAF9513635.1"/>
    <property type="molecule type" value="Genomic_DNA"/>
</dbReference>
<organism evidence="2 3">
    <name type="scientific">Hydnum rufescens UP504</name>
    <dbReference type="NCBI Taxonomy" id="1448309"/>
    <lineage>
        <taxon>Eukaryota</taxon>
        <taxon>Fungi</taxon>
        <taxon>Dikarya</taxon>
        <taxon>Basidiomycota</taxon>
        <taxon>Agaricomycotina</taxon>
        <taxon>Agaricomycetes</taxon>
        <taxon>Cantharellales</taxon>
        <taxon>Hydnaceae</taxon>
        <taxon>Hydnum</taxon>
    </lineage>
</organism>
<gene>
    <name evidence="2" type="ORF">BS47DRAFT_1362345</name>
</gene>
<comment type="caution">
    <text evidence="2">The sequence shown here is derived from an EMBL/GenBank/DDBJ whole genome shotgun (WGS) entry which is preliminary data.</text>
</comment>
<evidence type="ECO:0000313" key="3">
    <source>
        <dbReference type="Proteomes" id="UP000886523"/>
    </source>
</evidence>
<feature type="compositionally biased region" description="Low complexity" evidence="1">
    <location>
        <begin position="180"/>
        <end position="193"/>
    </location>
</feature>
<sequence>MQTYSKLEKGEIAPVTTQTWSASYDNGIGTPNDVQAVTGVTLHIHVWFQIAPPLCYKSVTNLPPLHEPYVTCYGQHSKTPDHNQLMPPKANPSLYGNPCSKGSEGSPTLSTDTLSNASFLKGHDKESGADTLHKQCATCFRVPTPIPGSLKCHSPSTDSTHQSPLQSIKQFITNKSTKKPSANPATSSTSTPTRFCTKYNQVLDHESQPML</sequence>
<dbReference type="AlphaFoldDB" id="A0A9P6AXC6"/>
<proteinExistence type="predicted"/>
<name>A0A9P6AXC6_9AGAM</name>
<reference evidence="2" key="1">
    <citation type="journal article" date="2020" name="Nat. Commun.">
        <title>Large-scale genome sequencing of mycorrhizal fungi provides insights into the early evolution of symbiotic traits.</title>
        <authorList>
            <person name="Miyauchi S."/>
            <person name="Kiss E."/>
            <person name="Kuo A."/>
            <person name="Drula E."/>
            <person name="Kohler A."/>
            <person name="Sanchez-Garcia M."/>
            <person name="Morin E."/>
            <person name="Andreopoulos B."/>
            <person name="Barry K.W."/>
            <person name="Bonito G."/>
            <person name="Buee M."/>
            <person name="Carver A."/>
            <person name="Chen C."/>
            <person name="Cichocki N."/>
            <person name="Clum A."/>
            <person name="Culley D."/>
            <person name="Crous P.W."/>
            <person name="Fauchery L."/>
            <person name="Girlanda M."/>
            <person name="Hayes R.D."/>
            <person name="Keri Z."/>
            <person name="LaButti K."/>
            <person name="Lipzen A."/>
            <person name="Lombard V."/>
            <person name="Magnuson J."/>
            <person name="Maillard F."/>
            <person name="Murat C."/>
            <person name="Nolan M."/>
            <person name="Ohm R.A."/>
            <person name="Pangilinan J."/>
            <person name="Pereira M.F."/>
            <person name="Perotto S."/>
            <person name="Peter M."/>
            <person name="Pfister S."/>
            <person name="Riley R."/>
            <person name="Sitrit Y."/>
            <person name="Stielow J.B."/>
            <person name="Szollosi G."/>
            <person name="Zifcakova L."/>
            <person name="Stursova M."/>
            <person name="Spatafora J.W."/>
            <person name="Tedersoo L."/>
            <person name="Vaario L.M."/>
            <person name="Yamada A."/>
            <person name="Yan M."/>
            <person name="Wang P."/>
            <person name="Xu J."/>
            <person name="Bruns T."/>
            <person name="Baldrian P."/>
            <person name="Vilgalys R."/>
            <person name="Dunand C."/>
            <person name="Henrissat B."/>
            <person name="Grigoriev I.V."/>
            <person name="Hibbett D."/>
            <person name="Nagy L.G."/>
            <person name="Martin F.M."/>
        </authorList>
    </citation>
    <scope>NUCLEOTIDE SEQUENCE</scope>
    <source>
        <strain evidence="2">UP504</strain>
    </source>
</reference>
<evidence type="ECO:0000313" key="2">
    <source>
        <dbReference type="EMBL" id="KAF9513635.1"/>
    </source>
</evidence>
<accession>A0A9P6AXC6</accession>
<evidence type="ECO:0000256" key="1">
    <source>
        <dbReference type="SAM" id="MobiDB-lite"/>
    </source>
</evidence>